<dbReference type="SMART" id="SM00220">
    <property type="entry name" value="S_TKc"/>
    <property type="match status" value="1"/>
</dbReference>
<dbReference type="GO" id="GO:0005952">
    <property type="term" value="C:cAMP-dependent protein kinase complex"/>
    <property type="evidence" value="ECO:0007669"/>
    <property type="project" value="TreeGrafter"/>
</dbReference>
<dbReference type="InterPro" id="IPR017441">
    <property type="entry name" value="Protein_kinase_ATP_BS"/>
</dbReference>
<sequence>MVATPEETRPPALSLQDLECVRTLGQGAYGNVVLVRVRQRSNPHKIDRSGAVFAMKILNKAEVQDLDQVSELLTQCYLTLILSQRHPDDTDIEIASLCKMPWNPFVNGVVSAFQDSAQLYLMLECIPSGSLHDLIYKRGPMDATTARFYYANIACALMFIHGQGLVHRDLKPTNILMKPDGYLALADFGLAKPESDSLKNGWTMVGTPVYMAPELIDPQDWVGRGIDWWASGIILYEMIVKRIPFYGKDEGQIYKRIQSRRYKWPRHIRIGRTLKSFVAALLTYEASQRLGVVELVMEHPWLNGIDWQKMEQHQYIVRIHRTSVFVAPS</sequence>
<evidence type="ECO:0000256" key="4">
    <source>
        <dbReference type="ARBA" id="ARBA00022741"/>
    </source>
</evidence>
<evidence type="ECO:0000259" key="11">
    <source>
        <dbReference type="PROSITE" id="PS50011"/>
    </source>
</evidence>
<dbReference type="InterPro" id="IPR011009">
    <property type="entry name" value="Kinase-like_dom_sf"/>
</dbReference>
<keyword evidence="6 9" id="KW-0067">ATP-binding</keyword>
<keyword evidence="3" id="KW-0808">Transferase</keyword>
<reference evidence="13" key="2">
    <citation type="submission" date="2015-01" db="EMBL/GenBank/DDBJ databases">
        <title>Evolutionary Origins and Diversification of the Mycorrhizal Mutualists.</title>
        <authorList>
            <consortium name="DOE Joint Genome Institute"/>
            <consortium name="Mycorrhizal Genomics Consortium"/>
            <person name="Kohler A."/>
            <person name="Kuo A."/>
            <person name="Nagy L.G."/>
            <person name="Floudas D."/>
            <person name="Copeland A."/>
            <person name="Barry K.W."/>
            <person name="Cichocki N."/>
            <person name="Veneault-Fourrey C."/>
            <person name="LaButti K."/>
            <person name="Lindquist E.A."/>
            <person name="Lipzen A."/>
            <person name="Lundell T."/>
            <person name="Morin E."/>
            <person name="Murat C."/>
            <person name="Riley R."/>
            <person name="Ohm R."/>
            <person name="Sun H."/>
            <person name="Tunlid A."/>
            <person name="Henrissat B."/>
            <person name="Grigoriev I.V."/>
            <person name="Hibbett D.S."/>
            <person name="Martin F."/>
        </authorList>
    </citation>
    <scope>NUCLEOTIDE SEQUENCE [LARGE SCALE GENOMIC DNA]</scope>
    <source>
        <strain evidence="13">441</strain>
    </source>
</reference>
<protein>
    <recommendedName>
        <fullName evidence="1">cAMP-dependent protein kinase</fullName>
        <ecNumber evidence="1">2.7.11.11</ecNumber>
    </recommendedName>
</protein>
<evidence type="ECO:0000256" key="3">
    <source>
        <dbReference type="ARBA" id="ARBA00022679"/>
    </source>
</evidence>
<dbReference type="AlphaFoldDB" id="A0A0D0A9S7"/>
<reference evidence="12 13" key="1">
    <citation type="submission" date="2014-04" db="EMBL/GenBank/DDBJ databases">
        <authorList>
            <consortium name="DOE Joint Genome Institute"/>
            <person name="Kuo A."/>
            <person name="Kohler A."/>
            <person name="Costa M.D."/>
            <person name="Nagy L.G."/>
            <person name="Floudas D."/>
            <person name="Copeland A."/>
            <person name="Barry K.W."/>
            <person name="Cichocki N."/>
            <person name="Veneault-Fourrey C."/>
            <person name="LaButti K."/>
            <person name="Lindquist E.A."/>
            <person name="Lipzen A."/>
            <person name="Lundell T."/>
            <person name="Morin E."/>
            <person name="Murat C."/>
            <person name="Sun H."/>
            <person name="Tunlid A."/>
            <person name="Henrissat B."/>
            <person name="Grigoriev I.V."/>
            <person name="Hibbett D.S."/>
            <person name="Martin F."/>
            <person name="Nordberg H.P."/>
            <person name="Cantor M.N."/>
            <person name="Hua S.X."/>
        </authorList>
    </citation>
    <scope>NUCLEOTIDE SEQUENCE [LARGE SCALE GENOMIC DNA]</scope>
    <source>
        <strain evidence="12 13">441</strain>
    </source>
</reference>
<keyword evidence="2 10" id="KW-0723">Serine/threonine-protein kinase</keyword>
<dbReference type="PROSITE" id="PS50011">
    <property type="entry name" value="PROTEIN_KINASE_DOM"/>
    <property type="match status" value="1"/>
</dbReference>
<keyword evidence="13" id="KW-1185">Reference proteome</keyword>
<evidence type="ECO:0000256" key="10">
    <source>
        <dbReference type="RuleBase" id="RU000304"/>
    </source>
</evidence>
<dbReference type="PANTHER" id="PTHR24353">
    <property type="entry name" value="CYCLIC NUCLEOTIDE-DEPENDENT PROTEIN KINASE"/>
    <property type="match status" value="1"/>
</dbReference>
<gene>
    <name evidence="12" type="ORF">PISMIDRAFT_85465</name>
</gene>
<evidence type="ECO:0000256" key="1">
    <source>
        <dbReference type="ARBA" id="ARBA00012444"/>
    </source>
</evidence>
<dbReference type="EMBL" id="KN833685">
    <property type="protein sequence ID" value="KIK31037.1"/>
    <property type="molecule type" value="Genomic_DNA"/>
</dbReference>
<dbReference type="STRING" id="765257.A0A0D0A9S7"/>
<evidence type="ECO:0000256" key="2">
    <source>
        <dbReference type="ARBA" id="ARBA00022527"/>
    </source>
</evidence>
<evidence type="ECO:0000256" key="7">
    <source>
        <dbReference type="ARBA" id="ARBA00047292"/>
    </source>
</evidence>
<evidence type="ECO:0000313" key="12">
    <source>
        <dbReference type="EMBL" id="KIK31037.1"/>
    </source>
</evidence>
<dbReference type="PANTHER" id="PTHR24353:SF143">
    <property type="entry name" value="PROTEIN KINASE DOMAIN-CONTAINING PROTEIN"/>
    <property type="match status" value="1"/>
</dbReference>
<keyword evidence="5" id="KW-0418">Kinase</keyword>
<dbReference type="EC" id="2.7.11.11" evidence="1"/>
<organism evidence="12 13">
    <name type="scientific">Pisolithus microcarpus 441</name>
    <dbReference type="NCBI Taxonomy" id="765257"/>
    <lineage>
        <taxon>Eukaryota</taxon>
        <taxon>Fungi</taxon>
        <taxon>Dikarya</taxon>
        <taxon>Basidiomycota</taxon>
        <taxon>Agaricomycotina</taxon>
        <taxon>Agaricomycetes</taxon>
        <taxon>Agaricomycetidae</taxon>
        <taxon>Boletales</taxon>
        <taxon>Sclerodermatineae</taxon>
        <taxon>Pisolithaceae</taxon>
        <taxon>Pisolithus</taxon>
    </lineage>
</organism>
<dbReference type="HOGENOM" id="CLU_000288_63_5_1"/>
<dbReference type="SUPFAM" id="SSF56112">
    <property type="entry name" value="Protein kinase-like (PK-like)"/>
    <property type="match status" value="1"/>
</dbReference>
<proteinExistence type="inferred from homology"/>
<dbReference type="CDD" id="cd05123">
    <property type="entry name" value="STKc_AGC"/>
    <property type="match status" value="1"/>
</dbReference>
<dbReference type="Gene3D" id="1.10.510.10">
    <property type="entry name" value="Transferase(Phosphotransferase) domain 1"/>
    <property type="match status" value="1"/>
</dbReference>
<evidence type="ECO:0000256" key="5">
    <source>
        <dbReference type="ARBA" id="ARBA00022777"/>
    </source>
</evidence>
<dbReference type="Proteomes" id="UP000054018">
    <property type="component" value="Unassembled WGS sequence"/>
</dbReference>
<dbReference type="InterPro" id="IPR045270">
    <property type="entry name" value="STKc_AGC"/>
</dbReference>
<feature type="binding site" evidence="9">
    <location>
        <position position="56"/>
    </location>
    <ligand>
        <name>ATP</name>
        <dbReference type="ChEBI" id="CHEBI:30616"/>
    </ligand>
</feature>
<evidence type="ECO:0000256" key="9">
    <source>
        <dbReference type="PROSITE-ProRule" id="PRU10141"/>
    </source>
</evidence>
<dbReference type="GO" id="GO:0005524">
    <property type="term" value="F:ATP binding"/>
    <property type="evidence" value="ECO:0007669"/>
    <property type="project" value="UniProtKB-UniRule"/>
</dbReference>
<dbReference type="OrthoDB" id="10252171at2759"/>
<dbReference type="PROSITE" id="PS00108">
    <property type="entry name" value="PROTEIN_KINASE_ST"/>
    <property type="match status" value="1"/>
</dbReference>
<dbReference type="Gene3D" id="3.30.200.20">
    <property type="entry name" value="Phosphorylase Kinase, domain 1"/>
    <property type="match status" value="1"/>
</dbReference>
<dbReference type="Pfam" id="PF00069">
    <property type="entry name" value="Pkinase"/>
    <property type="match status" value="1"/>
</dbReference>
<evidence type="ECO:0000256" key="6">
    <source>
        <dbReference type="ARBA" id="ARBA00022840"/>
    </source>
</evidence>
<name>A0A0D0A9S7_9AGAM</name>
<evidence type="ECO:0000256" key="8">
    <source>
        <dbReference type="ARBA" id="ARBA00047454"/>
    </source>
</evidence>
<comment type="catalytic activity">
    <reaction evidence="7">
        <text>L-threonyl-[protein] + ATP = O-phospho-L-threonyl-[protein] + ADP + H(+)</text>
        <dbReference type="Rhea" id="RHEA:46608"/>
        <dbReference type="Rhea" id="RHEA-COMP:11060"/>
        <dbReference type="Rhea" id="RHEA-COMP:11605"/>
        <dbReference type="ChEBI" id="CHEBI:15378"/>
        <dbReference type="ChEBI" id="CHEBI:30013"/>
        <dbReference type="ChEBI" id="CHEBI:30616"/>
        <dbReference type="ChEBI" id="CHEBI:61977"/>
        <dbReference type="ChEBI" id="CHEBI:456216"/>
        <dbReference type="EC" id="2.7.11.11"/>
    </reaction>
</comment>
<comment type="similarity">
    <text evidence="10">Belongs to the protein kinase superfamily.</text>
</comment>
<keyword evidence="4 9" id="KW-0547">Nucleotide-binding</keyword>
<feature type="domain" description="Protein kinase" evidence="11">
    <location>
        <begin position="18"/>
        <end position="302"/>
    </location>
</feature>
<dbReference type="InterPro" id="IPR000719">
    <property type="entry name" value="Prot_kinase_dom"/>
</dbReference>
<evidence type="ECO:0000313" key="13">
    <source>
        <dbReference type="Proteomes" id="UP000054018"/>
    </source>
</evidence>
<dbReference type="InterPro" id="IPR008271">
    <property type="entry name" value="Ser/Thr_kinase_AS"/>
</dbReference>
<dbReference type="PROSITE" id="PS00107">
    <property type="entry name" value="PROTEIN_KINASE_ATP"/>
    <property type="match status" value="1"/>
</dbReference>
<comment type="catalytic activity">
    <reaction evidence="8">
        <text>L-seryl-[protein] + ATP = O-phospho-L-seryl-[protein] + ADP + H(+)</text>
        <dbReference type="Rhea" id="RHEA:17989"/>
        <dbReference type="Rhea" id="RHEA-COMP:9863"/>
        <dbReference type="Rhea" id="RHEA-COMP:11604"/>
        <dbReference type="ChEBI" id="CHEBI:15378"/>
        <dbReference type="ChEBI" id="CHEBI:29999"/>
        <dbReference type="ChEBI" id="CHEBI:30616"/>
        <dbReference type="ChEBI" id="CHEBI:83421"/>
        <dbReference type="ChEBI" id="CHEBI:456216"/>
        <dbReference type="EC" id="2.7.11.11"/>
    </reaction>
</comment>
<dbReference type="GO" id="GO:0004691">
    <property type="term" value="F:cAMP-dependent protein kinase activity"/>
    <property type="evidence" value="ECO:0007669"/>
    <property type="project" value="UniProtKB-EC"/>
</dbReference>
<accession>A0A0D0A9S7</accession>